<sequence>MRFETTCIHGGYQPDATGSVTVPIYVSTAFAHPEVGQSTGYDYSRSQNPTREQLEKTLAALEEGCDALAFTSGMAAIACVLELFKPGDHIIYSADLYGGSIRLFNEISQKNGISFSALDTGDLHAVKAAIQTQTKAIYIETPSNPTMQITDIKSLCELAHKYHLLVIVDNTFLTPYFQKPLTLGADIVIHSGTKYLAGHNDVLAGFIITAHKEQADRLHFLHKTIGACLSPFDCWIVSRGLKTLPLRMDRHAASALRIAKWLSKQPKIRKVYYPGLVSSPRQEINSKQTTGFGGMISFEVDSEDTAIQLLKQLKLILFAESLGGTESLITYPLLQTHCDIPKEECAAKGINERLLRLSVGLENVNDLIADLKQGLR</sequence>
<dbReference type="PATRIC" id="fig|1122219.3.peg.502"/>
<comment type="similarity">
    <text evidence="2 5">Belongs to the trans-sulfuration enzymes family.</text>
</comment>
<name>A0A0J6WWB0_9FIRM</name>
<dbReference type="RefSeq" id="WP_048513833.1">
    <property type="nucleotide sequence ID" value="NZ_FUXD01000015.1"/>
</dbReference>
<dbReference type="Gene3D" id="3.90.1150.10">
    <property type="entry name" value="Aspartate Aminotransferase, domain 1"/>
    <property type="match status" value="1"/>
</dbReference>
<dbReference type="GO" id="GO:0019346">
    <property type="term" value="P:transsulfuration"/>
    <property type="evidence" value="ECO:0007669"/>
    <property type="project" value="InterPro"/>
</dbReference>
<evidence type="ECO:0000256" key="3">
    <source>
        <dbReference type="ARBA" id="ARBA00022898"/>
    </source>
</evidence>
<evidence type="ECO:0000313" key="6">
    <source>
        <dbReference type="EMBL" id="KMO86879.1"/>
    </source>
</evidence>
<dbReference type="InterPro" id="IPR000277">
    <property type="entry name" value="Cys/Met-Metab_PyrdxlP-dep_enz"/>
</dbReference>
<gene>
    <name evidence="6" type="ORF">AB840_05500</name>
</gene>
<dbReference type="GO" id="GO:0009086">
    <property type="term" value="P:methionine biosynthetic process"/>
    <property type="evidence" value="ECO:0007669"/>
    <property type="project" value="UniProtKB-ARBA"/>
</dbReference>
<dbReference type="OrthoDB" id="9780685at2"/>
<dbReference type="Proteomes" id="UP000036503">
    <property type="component" value="Unassembled WGS sequence"/>
</dbReference>
<dbReference type="InterPro" id="IPR015421">
    <property type="entry name" value="PyrdxlP-dep_Trfase_major"/>
</dbReference>
<evidence type="ECO:0000256" key="5">
    <source>
        <dbReference type="RuleBase" id="RU362118"/>
    </source>
</evidence>
<dbReference type="PANTHER" id="PTHR11808">
    <property type="entry name" value="TRANS-SULFURATION ENZYME FAMILY MEMBER"/>
    <property type="match status" value="1"/>
</dbReference>
<dbReference type="FunFam" id="3.90.1150.10:FF:000033">
    <property type="entry name" value="Cystathionine gamma-synthase"/>
    <property type="match status" value="1"/>
</dbReference>
<reference evidence="6 7" key="1">
    <citation type="submission" date="2015-06" db="EMBL/GenBank/DDBJ databases">
        <title>Draft genome sequence of beer spoilage bacterium Megasphaera cerevisiae type strain 20462.</title>
        <authorList>
            <person name="Kutumbaka K."/>
            <person name="Pasmowitz J."/>
            <person name="Mategko J."/>
            <person name="Reyes D."/>
            <person name="Friedrich A."/>
            <person name="Han S."/>
            <person name="Martens-Habbena W."/>
            <person name="Neal-McKinney J."/>
            <person name="Janagama H.K."/>
            <person name="Nadala C."/>
            <person name="Samadpour M."/>
        </authorList>
    </citation>
    <scope>NUCLEOTIDE SEQUENCE [LARGE SCALE GENOMIC DNA]</scope>
    <source>
        <strain evidence="6 7">DSM 20462</strain>
    </source>
</reference>
<evidence type="ECO:0000256" key="4">
    <source>
        <dbReference type="PIRSR" id="PIRSR001434-2"/>
    </source>
</evidence>
<dbReference type="AlphaFoldDB" id="A0A0J6WWB0"/>
<dbReference type="Gene3D" id="3.40.640.10">
    <property type="entry name" value="Type I PLP-dependent aspartate aminotransferase-like (Major domain)"/>
    <property type="match status" value="1"/>
</dbReference>
<organism evidence="6 7">
    <name type="scientific">Megasphaera cerevisiae DSM 20462</name>
    <dbReference type="NCBI Taxonomy" id="1122219"/>
    <lineage>
        <taxon>Bacteria</taxon>
        <taxon>Bacillati</taxon>
        <taxon>Bacillota</taxon>
        <taxon>Negativicutes</taxon>
        <taxon>Veillonellales</taxon>
        <taxon>Veillonellaceae</taxon>
        <taxon>Megasphaera</taxon>
    </lineage>
</organism>
<dbReference type="GO" id="GO:0005737">
    <property type="term" value="C:cytoplasm"/>
    <property type="evidence" value="ECO:0007669"/>
    <property type="project" value="TreeGrafter"/>
</dbReference>
<dbReference type="EMBL" id="LEKT01000013">
    <property type="protein sequence ID" value="KMO86879.1"/>
    <property type="molecule type" value="Genomic_DNA"/>
</dbReference>
<accession>A0A0J6WWB0</accession>
<keyword evidence="3 4" id="KW-0663">Pyridoxal phosphate</keyword>
<proteinExistence type="inferred from homology"/>
<comment type="caution">
    <text evidence="6">The sequence shown here is derived from an EMBL/GenBank/DDBJ whole genome shotgun (WGS) entry which is preliminary data.</text>
</comment>
<protein>
    <submittedName>
        <fullName evidence="6">Cystathionine gamma-synthase</fullName>
    </submittedName>
</protein>
<dbReference type="GO" id="GO:0030170">
    <property type="term" value="F:pyridoxal phosphate binding"/>
    <property type="evidence" value="ECO:0007669"/>
    <property type="project" value="InterPro"/>
</dbReference>
<dbReference type="FunFam" id="3.40.640.10:FF:000009">
    <property type="entry name" value="Cystathionine gamma-synthase homolog"/>
    <property type="match status" value="1"/>
</dbReference>
<dbReference type="GO" id="GO:0016846">
    <property type="term" value="F:carbon-sulfur lyase activity"/>
    <property type="evidence" value="ECO:0007669"/>
    <property type="project" value="TreeGrafter"/>
</dbReference>
<comment type="cofactor">
    <cofactor evidence="1 5">
        <name>pyridoxal 5'-phosphate</name>
        <dbReference type="ChEBI" id="CHEBI:597326"/>
    </cofactor>
</comment>
<keyword evidence="7" id="KW-1185">Reference proteome</keyword>
<evidence type="ECO:0000256" key="2">
    <source>
        <dbReference type="ARBA" id="ARBA00009077"/>
    </source>
</evidence>
<dbReference type="PROSITE" id="PS00868">
    <property type="entry name" value="CYS_MET_METAB_PP"/>
    <property type="match status" value="1"/>
</dbReference>
<dbReference type="CDD" id="cd00614">
    <property type="entry name" value="CGS_like"/>
    <property type="match status" value="1"/>
</dbReference>
<dbReference type="InterPro" id="IPR015422">
    <property type="entry name" value="PyrdxlP-dep_Trfase_small"/>
</dbReference>
<dbReference type="PIRSF" id="PIRSF001434">
    <property type="entry name" value="CGS"/>
    <property type="match status" value="1"/>
</dbReference>
<dbReference type="Pfam" id="PF01053">
    <property type="entry name" value="Cys_Met_Meta_PP"/>
    <property type="match status" value="1"/>
</dbReference>
<dbReference type="InParanoid" id="A0A0J6WWB0"/>
<dbReference type="SUPFAM" id="SSF53383">
    <property type="entry name" value="PLP-dependent transferases"/>
    <property type="match status" value="1"/>
</dbReference>
<evidence type="ECO:0000313" key="7">
    <source>
        <dbReference type="Proteomes" id="UP000036503"/>
    </source>
</evidence>
<dbReference type="InterPro" id="IPR015424">
    <property type="entry name" value="PyrdxlP-dep_Trfase"/>
</dbReference>
<evidence type="ECO:0000256" key="1">
    <source>
        <dbReference type="ARBA" id="ARBA00001933"/>
    </source>
</evidence>
<dbReference type="PANTHER" id="PTHR11808:SF90">
    <property type="entry name" value="CYSTATHIONINE GAMMA-SYNTHASE"/>
    <property type="match status" value="1"/>
</dbReference>
<dbReference type="InterPro" id="IPR054542">
    <property type="entry name" value="Cys_met_metab_PP"/>
</dbReference>
<feature type="modified residue" description="N6-(pyridoxal phosphate)lysine" evidence="4">
    <location>
        <position position="194"/>
    </location>
</feature>
<dbReference type="FunCoup" id="A0A0J6WWB0">
    <property type="interactions" value="409"/>
</dbReference>